<evidence type="ECO:0000256" key="5">
    <source>
        <dbReference type="SAM" id="Phobius"/>
    </source>
</evidence>
<evidence type="ECO:0000313" key="8">
    <source>
        <dbReference type="Proteomes" id="UP000267077"/>
    </source>
</evidence>
<dbReference type="Pfam" id="PF12698">
    <property type="entry name" value="ABC2_membrane_3"/>
    <property type="match status" value="1"/>
</dbReference>
<feature type="transmembrane region" description="Helical" evidence="5">
    <location>
        <begin position="233"/>
        <end position="254"/>
    </location>
</feature>
<evidence type="ECO:0000256" key="4">
    <source>
        <dbReference type="ARBA" id="ARBA00023136"/>
    </source>
</evidence>
<evidence type="ECO:0000256" key="2">
    <source>
        <dbReference type="ARBA" id="ARBA00022692"/>
    </source>
</evidence>
<dbReference type="OrthoDB" id="5486437at2"/>
<name>A0A432LUE2_9GAMM</name>
<organism evidence="7 8">
    <name type="scientific">Dyella dinghuensis</name>
    <dbReference type="NCBI Taxonomy" id="1920169"/>
    <lineage>
        <taxon>Bacteria</taxon>
        <taxon>Pseudomonadati</taxon>
        <taxon>Pseudomonadota</taxon>
        <taxon>Gammaproteobacteria</taxon>
        <taxon>Lysobacterales</taxon>
        <taxon>Rhodanobacteraceae</taxon>
        <taxon>Dyella</taxon>
    </lineage>
</organism>
<accession>A0A432LUE2</accession>
<sequence>MNTMLIVFLKEVKENLRDRRTMMSALLFSPLIGPLFLVMIMNVVITRELNKADQPLKVPVIGAEYAPNLISALKQQGFVPQPGIANPEKAVRDMDADVVLRIPKDFGDSWRKGQASQVEMIYDSSQRDTGSSVERLKGMLQLYTREQGAMRLVARGLSPTMMAPVSIDERDQSTPQSRSGQLFAILPYFIVLAIFIGGMYLSIDLTAGERERQSLEPLFANPVPRWQVLLGKLGAICVFSSTSLLICLLGFNVFGRLIPAEKLGMTMNFGPSFVLQVLVMMIPLVILFASLQTLVAAFAKSYREAQTYLSMLMLIPAVPSVMLSVLPVKVADWMYAVPLLGQQVGITQLLHGDSISGSQLATVIAVGLLVAFLVTLVTAQVYRSERLAISA</sequence>
<evidence type="ECO:0000256" key="1">
    <source>
        <dbReference type="ARBA" id="ARBA00004141"/>
    </source>
</evidence>
<reference evidence="7 8" key="1">
    <citation type="submission" date="2018-12" db="EMBL/GenBank/DDBJ databases">
        <title>Dyella dinghuensis sp. nov. DHOA06 and Dyella choica sp. nov. 4M-K27, isolated from forest soil.</title>
        <authorList>
            <person name="Qiu L.-H."/>
            <person name="Gao Z.-H."/>
        </authorList>
    </citation>
    <scope>NUCLEOTIDE SEQUENCE [LARGE SCALE GENOMIC DNA]</scope>
    <source>
        <strain evidence="7 8">DHOA06</strain>
    </source>
</reference>
<feature type="transmembrane region" description="Helical" evidence="5">
    <location>
        <begin position="21"/>
        <end position="45"/>
    </location>
</feature>
<gene>
    <name evidence="7" type="ORF">EKH79_10435</name>
</gene>
<evidence type="ECO:0000256" key="3">
    <source>
        <dbReference type="ARBA" id="ARBA00022989"/>
    </source>
</evidence>
<feature type="transmembrane region" description="Helical" evidence="5">
    <location>
        <begin position="311"/>
        <end position="330"/>
    </location>
</feature>
<dbReference type="AlphaFoldDB" id="A0A432LUE2"/>
<keyword evidence="8" id="KW-1185">Reference proteome</keyword>
<dbReference type="PANTHER" id="PTHR43471">
    <property type="entry name" value="ABC TRANSPORTER PERMEASE"/>
    <property type="match status" value="1"/>
</dbReference>
<evidence type="ECO:0000313" key="7">
    <source>
        <dbReference type="EMBL" id="RUL64438.1"/>
    </source>
</evidence>
<feature type="transmembrane region" description="Helical" evidence="5">
    <location>
        <begin position="274"/>
        <end position="299"/>
    </location>
</feature>
<proteinExistence type="predicted"/>
<dbReference type="PANTHER" id="PTHR43471:SF3">
    <property type="entry name" value="ABC TRANSPORTER PERMEASE PROTEIN NATB"/>
    <property type="match status" value="1"/>
</dbReference>
<keyword evidence="2 5" id="KW-0812">Transmembrane</keyword>
<protein>
    <submittedName>
        <fullName evidence="7">ABC transporter permease</fullName>
    </submittedName>
</protein>
<feature type="transmembrane region" description="Helical" evidence="5">
    <location>
        <begin position="360"/>
        <end position="382"/>
    </location>
</feature>
<keyword evidence="4 5" id="KW-0472">Membrane</keyword>
<feature type="transmembrane region" description="Helical" evidence="5">
    <location>
        <begin position="182"/>
        <end position="203"/>
    </location>
</feature>
<dbReference type="GO" id="GO:0140359">
    <property type="term" value="F:ABC-type transporter activity"/>
    <property type="evidence" value="ECO:0007669"/>
    <property type="project" value="InterPro"/>
</dbReference>
<dbReference type="GO" id="GO:0016020">
    <property type="term" value="C:membrane"/>
    <property type="evidence" value="ECO:0007669"/>
    <property type="project" value="UniProtKB-SubCell"/>
</dbReference>
<comment type="caution">
    <text evidence="7">The sequence shown here is derived from an EMBL/GenBank/DDBJ whole genome shotgun (WGS) entry which is preliminary data.</text>
</comment>
<dbReference type="RefSeq" id="WP_126673718.1">
    <property type="nucleotide sequence ID" value="NZ_RYZR01000005.1"/>
</dbReference>
<feature type="domain" description="ABC-2 type transporter transmembrane" evidence="6">
    <location>
        <begin position="26"/>
        <end position="376"/>
    </location>
</feature>
<keyword evidence="3 5" id="KW-1133">Transmembrane helix</keyword>
<dbReference type="InterPro" id="IPR013525">
    <property type="entry name" value="ABC2_TM"/>
</dbReference>
<dbReference type="Proteomes" id="UP000267077">
    <property type="component" value="Unassembled WGS sequence"/>
</dbReference>
<comment type="subcellular location">
    <subcellularLocation>
        <location evidence="1">Membrane</location>
        <topology evidence="1">Multi-pass membrane protein</topology>
    </subcellularLocation>
</comment>
<dbReference type="EMBL" id="RYZR01000005">
    <property type="protein sequence ID" value="RUL64438.1"/>
    <property type="molecule type" value="Genomic_DNA"/>
</dbReference>
<evidence type="ECO:0000259" key="6">
    <source>
        <dbReference type="Pfam" id="PF12698"/>
    </source>
</evidence>